<dbReference type="Pfam" id="PF02653">
    <property type="entry name" value="BPD_transp_2"/>
    <property type="match status" value="1"/>
</dbReference>
<dbReference type="PANTHER" id="PTHR11795">
    <property type="entry name" value="BRANCHED-CHAIN AMINO ACID TRANSPORT SYSTEM PERMEASE PROTEIN LIVH"/>
    <property type="match status" value="1"/>
</dbReference>
<keyword evidence="5 10" id="KW-0812">Transmembrane</keyword>
<protein>
    <submittedName>
        <fullName evidence="11">High-affinity branched-chain amino acid ABC transporter permease LivH</fullName>
    </submittedName>
</protein>
<keyword evidence="8 10" id="KW-0472">Membrane</keyword>
<dbReference type="EMBL" id="JABGBN010000002">
    <property type="protein sequence ID" value="NOL51570.1"/>
    <property type="molecule type" value="Genomic_DNA"/>
</dbReference>
<evidence type="ECO:0000256" key="3">
    <source>
        <dbReference type="ARBA" id="ARBA00022475"/>
    </source>
</evidence>
<dbReference type="GO" id="GO:0005886">
    <property type="term" value="C:plasma membrane"/>
    <property type="evidence" value="ECO:0007669"/>
    <property type="project" value="UniProtKB-SubCell"/>
</dbReference>
<feature type="transmembrane region" description="Helical" evidence="10">
    <location>
        <begin position="103"/>
        <end position="122"/>
    </location>
</feature>
<dbReference type="RefSeq" id="WP_171680236.1">
    <property type="nucleotide sequence ID" value="NZ_JABGBN010000002.1"/>
</dbReference>
<feature type="transmembrane region" description="Helical" evidence="10">
    <location>
        <begin position="20"/>
        <end position="39"/>
    </location>
</feature>
<keyword evidence="12" id="KW-1185">Reference proteome</keyword>
<dbReference type="CDD" id="cd06582">
    <property type="entry name" value="TM_PBP1_LivH_like"/>
    <property type="match status" value="1"/>
</dbReference>
<keyword evidence="4" id="KW-0997">Cell inner membrane</keyword>
<comment type="caution">
    <text evidence="11">The sequence shown here is derived from an EMBL/GenBank/DDBJ whole genome shotgun (WGS) entry which is preliminary data.</text>
</comment>
<evidence type="ECO:0000256" key="8">
    <source>
        <dbReference type="ARBA" id="ARBA00023136"/>
    </source>
</evidence>
<evidence type="ECO:0000256" key="7">
    <source>
        <dbReference type="ARBA" id="ARBA00022989"/>
    </source>
</evidence>
<sequence length="308" mass="32557">MDAFLPQFLQQLFNGLSLGAIYALIAIGYTMVYGIIGMINFAHGEIYMIGAYVGLITLTALGVGGEVPLPLLIMSMIVIAAFVTGCYGYTVERVAYRPLRSSPRLVSLISAIGMSIFLQNWVALGQGAKDTAVPNILPGSFQLAISEEFSITITYARLLIIVVVFCLMVALTLFIKNSRMGRASRACSQDMQMANLLGIDTNKVISFTFVLGAVLAAIGGVLIAITIGKLNPFIGFIAGIKAFTAAVLGGIGSIPGAILGGVLLGISETMAAAYISSEYKDIVAFSLLVLILLFRPSGLLGKPEVEKV</sequence>
<evidence type="ECO:0000256" key="5">
    <source>
        <dbReference type="ARBA" id="ARBA00022692"/>
    </source>
</evidence>
<evidence type="ECO:0000256" key="9">
    <source>
        <dbReference type="ARBA" id="ARBA00037998"/>
    </source>
</evidence>
<feature type="transmembrane region" description="Helical" evidence="10">
    <location>
        <begin position="46"/>
        <end position="65"/>
    </location>
</feature>
<reference evidence="11 12" key="1">
    <citation type="submission" date="2020-05" db="EMBL/GenBank/DDBJ databases">
        <authorList>
            <person name="Niu N."/>
        </authorList>
    </citation>
    <scope>NUCLEOTIDE SEQUENCE [LARGE SCALE GENOMIC DNA]</scope>
    <source>
        <strain evidence="11 12">3340-03</strain>
    </source>
</reference>
<dbReference type="GO" id="GO:0015188">
    <property type="term" value="F:L-isoleucine transmembrane transporter activity"/>
    <property type="evidence" value="ECO:0007669"/>
    <property type="project" value="TreeGrafter"/>
</dbReference>
<dbReference type="GO" id="GO:1903806">
    <property type="term" value="P:L-isoleucine import across plasma membrane"/>
    <property type="evidence" value="ECO:0007669"/>
    <property type="project" value="TreeGrafter"/>
</dbReference>
<comment type="similarity">
    <text evidence="9">Belongs to the binding-protein-dependent transport system permease family. LivHM subfamily.</text>
</comment>
<evidence type="ECO:0000256" key="2">
    <source>
        <dbReference type="ARBA" id="ARBA00022448"/>
    </source>
</evidence>
<dbReference type="GO" id="GO:0015190">
    <property type="term" value="F:L-leucine transmembrane transporter activity"/>
    <property type="evidence" value="ECO:0007669"/>
    <property type="project" value="TreeGrafter"/>
</dbReference>
<evidence type="ECO:0000256" key="10">
    <source>
        <dbReference type="SAM" id="Phobius"/>
    </source>
</evidence>
<accession>A0A849P291</accession>
<dbReference type="InterPro" id="IPR001851">
    <property type="entry name" value="ABC_transp_permease"/>
</dbReference>
<keyword evidence="6" id="KW-0029">Amino-acid transport</keyword>
<evidence type="ECO:0000256" key="1">
    <source>
        <dbReference type="ARBA" id="ARBA00004651"/>
    </source>
</evidence>
<keyword evidence="3" id="KW-1003">Cell membrane</keyword>
<keyword evidence="2" id="KW-0813">Transport</keyword>
<dbReference type="AlphaFoldDB" id="A0A849P291"/>
<gene>
    <name evidence="11" type="primary">livH</name>
    <name evidence="11" type="ORF">HKX39_05200</name>
</gene>
<evidence type="ECO:0000313" key="11">
    <source>
        <dbReference type="EMBL" id="NOL51570.1"/>
    </source>
</evidence>
<evidence type="ECO:0000313" key="12">
    <source>
        <dbReference type="Proteomes" id="UP000537862"/>
    </source>
</evidence>
<feature type="transmembrane region" description="Helical" evidence="10">
    <location>
        <begin position="155"/>
        <end position="175"/>
    </location>
</feature>
<keyword evidence="7 10" id="KW-1133">Transmembrane helix</keyword>
<dbReference type="GO" id="GO:0015192">
    <property type="term" value="F:L-phenylalanine transmembrane transporter activity"/>
    <property type="evidence" value="ECO:0007669"/>
    <property type="project" value="TreeGrafter"/>
</dbReference>
<evidence type="ECO:0000256" key="6">
    <source>
        <dbReference type="ARBA" id="ARBA00022970"/>
    </source>
</evidence>
<dbReference type="InterPro" id="IPR052157">
    <property type="entry name" value="BCAA_transport_permease"/>
</dbReference>
<dbReference type="GO" id="GO:0042941">
    <property type="term" value="P:D-alanine transmembrane transport"/>
    <property type="evidence" value="ECO:0007669"/>
    <property type="project" value="TreeGrafter"/>
</dbReference>
<name>A0A849P291_9BURK</name>
<dbReference type="GO" id="GO:0015808">
    <property type="term" value="P:L-alanine transport"/>
    <property type="evidence" value="ECO:0007669"/>
    <property type="project" value="TreeGrafter"/>
</dbReference>
<organism evidence="11 12">
    <name type="scientific">Pelistega suis</name>
    <dbReference type="NCBI Taxonomy" id="1631957"/>
    <lineage>
        <taxon>Bacteria</taxon>
        <taxon>Pseudomonadati</taxon>
        <taxon>Pseudomonadota</taxon>
        <taxon>Betaproteobacteria</taxon>
        <taxon>Burkholderiales</taxon>
        <taxon>Alcaligenaceae</taxon>
        <taxon>Pelistega</taxon>
    </lineage>
</organism>
<feature type="transmembrane region" description="Helical" evidence="10">
    <location>
        <begin position="204"/>
        <end position="227"/>
    </location>
</feature>
<dbReference type="Proteomes" id="UP000537862">
    <property type="component" value="Unassembled WGS sequence"/>
</dbReference>
<dbReference type="PANTHER" id="PTHR11795:SF371">
    <property type="entry name" value="HIGH-AFFINITY BRANCHED-CHAIN AMINO ACID TRANSPORT SYSTEM PERMEASE PROTEIN LIVH"/>
    <property type="match status" value="1"/>
</dbReference>
<feature type="transmembrane region" description="Helical" evidence="10">
    <location>
        <begin position="71"/>
        <end position="91"/>
    </location>
</feature>
<evidence type="ECO:0000256" key="4">
    <source>
        <dbReference type="ARBA" id="ARBA00022519"/>
    </source>
</evidence>
<comment type="subcellular location">
    <subcellularLocation>
        <location evidence="1">Cell membrane</location>
        <topology evidence="1">Multi-pass membrane protein</topology>
    </subcellularLocation>
</comment>
<dbReference type="GO" id="GO:0005304">
    <property type="term" value="F:L-valine transmembrane transporter activity"/>
    <property type="evidence" value="ECO:0007669"/>
    <property type="project" value="TreeGrafter"/>
</dbReference>
<proteinExistence type="inferred from homology"/>
<dbReference type="NCBIfam" id="NF008011">
    <property type="entry name" value="PRK10740.1"/>
    <property type="match status" value="1"/>
</dbReference>